<evidence type="ECO:0000256" key="14">
    <source>
        <dbReference type="ARBA" id="ARBA00023136"/>
    </source>
</evidence>
<sequence length="804" mass="86313">MCLWRHLALLLLLPCLPRWPCSSAAASDTLSVGESLAGNRTLVSAGGKFELGFFSPAGGGSNYYVGIWYKRIPGRTVIWVLNRDSPVADPAFAELTVAQDGNLLLLRTGNRPRKAIWSSNSPAGSRDDDDTAVAVLLDTGNLVLRGRRGGNSSAVIWQSFDHPTDTLVPGGWVGLNKRTGAYQALRSWRSAADPSTGLYTDRVDPHGSGQYAFLWNGTAVCHYVGAWNGQYFAPIPEMGMSAKYTFVFVNSSEEVSYSFRVNDPSTVSRLVMSPHGQLTMFDWSNESGQWLLHWATPTSLCDVYSACGPFGLCDVASSQYCRCLQGFEPASPEECAAQLWSAGCARKTTLQCSGNASSTDGFIPVQNVRLPSGYSVVADAGSSGDCASACLRNCSCTAYAYGGGCLVWGGDLRNAQQLADGDAGASTLFLRVAAADLAAANQGASTNGRAAILGASCVIAVALLCLFFALAWVRCREQTVRHDGSLLVFSHGYLARCTKNYSHKLGSGSFGSVYKGALPDHTAIAVKRLEGSAQGEKQFRAEVRTLGTIQHVNLVRLRGFCAATRERLLVYDYMPNGSLASVLSESGQSSRVLDWRARFGIMAGVARGLAYLHERCQERIVHCDVKPENILLDAGLVPKVADFGMAKLIARDSSRALTTARGTVGYLAPEWILGLPITAKADVYSYGMVILELVSGRRNRDAAGPGRRGGGGCYFPLWAATKVREGQVLALLDERLAGDADVEELGRACNVACWCIQQDEALRPTMGQVVQVLEGSLHPGTAPLPRYLEQLCVEDSCTFLTDPC</sequence>
<protein>
    <recommendedName>
        <fullName evidence="20">Receptor-like serine/threonine-protein kinase</fullName>
        <ecNumber evidence="20">2.7.11.1</ecNumber>
    </recommendedName>
</protein>
<comment type="catalytic activity">
    <reaction evidence="19 20">
        <text>L-seryl-[protein] + ATP = O-phospho-L-seryl-[protein] + ADP + H(+)</text>
        <dbReference type="Rhea" id="RHEA:17989"/>
        <dbReference type="Rhea" id="RHEA-COMP:9863"/>
        <dbReference type="Rhea" id="RHEA-COMP:11604"/>
        <dbReference type="ChEBI" id="CHEBI:15378"/>
        <dbReference type="ChEBI" id="CHEBI:29999"/>
        <dbReference type="ChEBI" id="CHEBI:30616"/>
        <dbReference type="ChEBI" id="CHEBI:83421"/>
        <dbReference type="ChEBI" id="CHEBI:456216"/>
        <dbReference type="EC" id="2.7.11.1"/>
    </reaction>
</comment>
<evidence type="ECO:0000256" key="16">
    <source>
        <dbReference type="ARBA" id="ARBA00023170"/>
    </source>
</evidence>
<feature type="binding site" evidence="21">
    <location>
        <position position="527"/>
    </location>
    <ligand>
        <name>ATP</name>
        <dbReference type="ChEBI" id="CHEBI:30616"/>
    </ligand>
</feature>
<dbReference type="SMART" id="SM00108">
    <property type="entry name" value="B_lectin"/>
    <property type="match status" value="1"/>
</dbReference>
<dbReference type="CDD" id="cd14066">
    <property type="entry name" value="STKc_IRAK"/>
    <property type="match status" value="1"/>
</dbReference>
<comment type="subcellular location">
    <subcellularLocation>
        <location evidence="1">Cell membrane</location>
        <topology evidence="1">Single-pass type I membrane protein</topology>
    </subcellularLocation>
</comment>
<dbReference type="FunFam" id="1.10.510.10:FF:000384">
    <property type="entry name" value="G-type lectin S-receptor-like serine/threonine-protein kinase"/>
    <property type="match status" value="1"/>
</dbReference>
<feature type="signal peptide" evidence="23">
    <location>
        <begin position="1"/>
        <end position="24"/>
    </location>
</feature>
<name>A0A8T0P321_PANVG</name>
<evidence type="ECO:0000256" key="1">
    <source>
        <dbReference type="ARBA" id="ARBA00004251"/>
    </source>
</evidence>
<evidence type="ECO:0000256" key="8">
    <source>
        <dbReference type="ARBA" id="ARBA00022729"/>
    </source>
</evidence>
<keyword evidence="5" id="KW-0597">Phosphoprotein</keyword>
<evidence type="ECO:0000256" key="5">
    <source>
        <dbReference type="ARBA" id="ARBA00022553"/>
    </source>
</evidence>
<feature type="chain" id="PRO_5035939649" description="Receptor-like serine/threonine-protein kinase" evidence="23">
    <location>
        <begin position="25"/>
        <end position="804"/>
    </location>
</feature>
<feature type="domain" description="Protein kinase" evidence="24">
    <location>
        <begin position="499"/>
        <end position="781"/>
    </location>
</feature>
<dbReference type="PROSITE" id="PS50011">
    <property type="entry name" value="PROTEIN_KINASE_DOM"/>
    <property type="match status" value="1"/>
</dbReference>
<evidence type="ECO:0000256" key="2">
    <source>
        <dbReference type="ARBA" id="ARBA00022475"/>
    </source>
</evidence>
<keyword evidence="10 20" id="KW-0547">Nucleotide-binding</keyword>
<keyword evidence="8 23" id="KW-0732">Signal</keyword>
<organism evidence="27 28">
    <name type="scientific">Panicum virgatum</name>
    <name type="common">Blackwell switchgrass</name>
    <dbReference type="NCBI Taxonomy" id="38727"/>
    <lineage>
        <taxon>Eukaryota</taxon>
        <taxon>Viridiplantae</taxon>
        <taxon>Streptophyta</taxon>
        <taxon>Embryophyta</taxon>
        <taxon>Tracheophyta</taxon>
        <taxon>Spermatophyta</taxon>
        <taxon>Magnoliopsida</taxon>
        <taxon>Liliopsida</taxon>
        <taxon>Poales</taxon>
        <taxon>Poaceae</taxon>
        <taxon>PACMAD clade</taxon>
        <taxon>Panicoideae</taxon>
        <taxon>Panicodae</taxon>
        <taxon>Paniceae</taxon>
        <taxon>Panicinae</taxon>
        <taxon>Panicum</taxon>
        <taxon>Panicum sect. Hiantes</taxon>
    </lineage>
</organism>
<dbReference type="InterPro" id="IPR024171">
    <property type="entry name" value="SRK-like_kinase"/>
</dbReference>
<gene>
    <name evidence="27" type="ORF">PVAP13_9KG513000</name>
</gene>
<dbReference type="InterPro" id="IPR008271">
    <property type="entry name" value="Ser/Thr_kinase_AS"/>
</dbReference>
<dbReference type="OrthoDB" id="643280at2759"/>
<keyword evidence="15" id="KW-1015">Disulfide bond</keyword>
<dbReference type="CDD" id="cd01098">
    <property type="entry name" value="PAN_AP_plant"/>
    <property type="match status" value="1"/>
</dbReference>
<dbReference type="InterPro" id="IPR000858">
    <property type="entry name" value="S_locus_glycoprot_dom"/>
</dbReference>
<dbReference type="PIRSF" id="PIRSF000641">
    <property type="entry name" value="SRK"/>
    <property type="match status" value="1"/>
</dbReference>
<comment type="catalytic activity">
    <reaction evidence="18 20">
        <text>L-threonyl-[protein] + ATP = O-phospho-L-threonyl-[protein] + ADP + H(+)</text>
        <dbReference type="Rhea" id="RHEA:46608"/>
        <dbReference type="Rhea" id="RHEA-COMP:11060"/>
        <dbReference type="Rhea" id="RHEA-COMP:11605"/>
        <dbReference type="ChEBI" id="CHEBI:15378"/>
        <dbReference type="ChEBI" id="CHEBI:30013"/>
        <dbReference type="ChEBI" id="CHEBI:30616"/>
        <dbReference type="ChEBI" id="CHEBI:61977"/>
        <dbReference type="ChEBI" id="CHEBI:456216"/>
        <dbReference type="EC" id="2.7.11.1"/>
    </reaction>
</comment>
<dbReference type="InterPro" id="IPR001480">
    <property type="entry name" value="Bulb-type_lectin_dom"/>
</dbReference>
<evidence type="ECO:0000259" key="26">
    <source>
        <dbReference type="PROSITE" id="PS50948"/>
    </source>
</evidence>
<dbReference type="Pfam" id="PF00069">
    <property type="entry name" value="Pkinase"/>
    <property type="match status" value="1"/>
</dbReference>
<evidence type="ECO:0000256" key="3">
    <source>
        <dbReference type="ARBA" id="ARBA00022527"/>
    </source>
</evidence>
<dbReference type="SUPFAM" id="SSF51110">
    <property type="entry name" value="alpha-D-mannose-specific plant lectins"/>
    <property type="match status" value="1"/>
</dbReference>
<dbReference type="Pfam" id="PF01453">
    <property type="entry name" value="B_lectin"/>
    <property type="match status" value="1"/>
</dbReference>
<dbReference type="Gene3D" id="1.10.510.10">
    <property type="entry name" value="Transferase(Phosphotransferase) domain 1"/>
    <property type="match status" value="1"/>
</dbReference>
<evidence type="ECO:0000256" key="4">
    <source>
        <dbReference type="ARBA" id="ARBA00022536"/>
    </source>
</evidence>
<keyword evidence="3 20" id="KW-0723">Serine/threonine-protein kinase</keyword>
<dbReference type="EC" id="2.7.11.1" evidence="20"/>
<evidence type="ECO:0000313" key="27">
    <source>
        <dbReference type="EMBL" id="KAG2553144.1"/>
    </source>
</evidence>
<keyword evidence="4" id="KW-0245">EGF-like domain</keyword>
<keyword evidence="17" id="KW-0325">Glycoprotein</keyword>
<dbReference type="FunFam" id="3.30.200.20:FF:000178">
    <property type="entry name" value="serine/threonine-protein kinase PBS1-like"/>
    <property type="match status" value="1"/>
</dbReference>
<evidence type="ECO:0000256" key="23">
    <source>
        <dbReference type="SAM" id="SignalP"/>
    </source>
</evidence>
<dbReference type="PROSITE" id="PS00107">
    <property type="entry name" value="PROTEIN_KINASE_ATP"/>
    <property type="match status" value="1"/>
</dbReference>
<evidence type="ECO:0000256" key="21">
    <source>
        <dbReference type="PROSITE-ProRule" id="PRU10141"/>
    </source>
</evidence>
<dbReference type="GO" id="GO:0004674">
    <property type="term" value="F:protein serine/threonine kinase activity"/>
    <property type="evidence" value="ECO:0007669"/>
    <property type="project" value="UniProtKB-KW"/>
</dbReference>
<dbReference type="InterPro" id="IPR017441">
    <property type="entry name" value="Protein_kinase_ATP_BS"/>
</dbReference>
<dbReference type="AlphaFoldDB" id="A0A8T0P321"/>
<evidence type="ECO:0000256" key="17">
    <source>
        <dbReference type="ARBA" id="ARBA00023180"/>
    </source>
</evidence>
<evidence type="ECO:0000256" key="15">
    <source>
        <dbReference type="ARBA" id="ARBA00023157"/>
    </source>
</evidence>
<evidence type="ECO:0000256" key="11">
    <source>
        <dbReference type="ARBA" id="ARBA00022777"/>
    </source>
</evidence>
<evidence type="ECO:0000256" key="7">
    <source>
        <dbReference type="ARBA" id="ARBA00022692"/>
    </source>
</evidence>
<dbReference type="PROSITE" id="PS00108">
    <property type="entry name" value="PROTEIN_KINASE_ST"/>
    <property type="match status" value="1"/>
</dbReference>
<dbReference type="SMART" id="SM00220">
    <property type="entry name" value="S_TKc"/>
    <property type="match status" value="1"/>
</dbReference>
<feature type="domain" description="Bulb-type lectin" evidence="25">
    <location>
        <begin position="27"/>
        <end position="157"/>
    </location>
</feature>
<dbReference type="GO" id="GO:0005886">
    <property type="term" value="C:plasma membrane"/>
    <property type="evidence" value="ECO:0007669"/>
    <property type="project" value="UniProtKB-SubCell"/>
</dbReference>
<accession>A0A8T0P321</accession>
<dbReference type="Gene3D" id="3.30.200.20">
    <property type="entry name" value="Phosphorylase Kinase, domain 1"/>
    <property type="match status" value="1"/>
</dbReference>
<dbReference type="InterPro" id="IPR000719">
    <property type="entry name" value="Prot_kinase_dom"/>
</dbReference>
<dbReference type="FunFam" id="2.90.10.10:FF:000009">
    <property type="entry name" value="Receptor-like serine/threonine-protein kinase SD1-8"/>
    <property type="match status" value="1"/>
</dbReference>
<dbReference type="GO" id="GO:0051707">
    <property type="term" value="P:response to other organism"/>
    <property type="evidence" value="ECO:0007669"/>
    <property type="project" value="UniProtKB-ARBA"/>
</dbReference>
<dbReference type="SUPFAM" id="SSF56112">
    <property type="entry name" value="Protein kinase-like (PK-like)"/>
    <property type="match status" value="1"/>
</dbReference>
<evidence type="ECO:0000256" key="13">
    <source>
        <dbReference type="ARBA" id="ARBA00022989"/>
    </source>
</evidence>
<keyword evidence="16" id="KW-0675">Receptor</keyword>
<dbReference type="Pfam" id="PF08276">
    <property type="entry name" value="PAN_2"/>
    <property type="match status" value="1"/>
</dbReference>
<keyword evidence="9" id="KW-0430">Lectin</keyword>
<dbReference type="GO" id="GO:0030246">
    <property type="term" value="F:carbohydrate binding"/>
    <property type="evidence" value="ECO:0007669"/>
    <property type="project" value="UniProtKB-KW"/>
</dbReference>
<dbReference type="PANTHER" id="PTHR47974:SF19">
    <property type="entry name" value="RECEPTOR-LIKE SERINE_THREONINE-PROTEIN KINASE"/>
    <property type="match status" value="1"/>
</dbReference>
<feature type="transmembrane region" description="Helical" evidence="22">
    <location>
        <begin position="450"/>
        <end position="473"/>
    </location>
</feature>
<feature type="domain" description="Apple" evidence="26">
    <location>
        <begin position="352"/>
        <end position="433"/>
    </location>
</feature>
<evidence type="ECO:0000256" key="19">
    <source>
        <dbReference type="ARBA" id="ARBA00048679"/>
    </source>
</evidence>
<proteinExistence type="inferred from homology"/>
<dbReference type="Proteomes" id="UP000823388">
    <property type="component" value="Chromosome 9K"/>
</dbReference>
<evidence type="ECO:0000256" key="10">
    <source>
        <dbReference type="ARBA" id="ARBA00022741"/>
    </source>
</evidence>
<dbReference type="CDD" id="cd00028">
    <property type="entry name" value="B_lectin"/>
    <property type="match status" value="1"/>
</dbReference>
<dbReference type="InterPro" id="IPR011009">
    <property type="entry name" value="Kinase-like_dom_sf"/>
</dbReference>
<dbReference type="GO" id="GO:0048544">
    <property type="term" value="P:recognition of pollen"/>
    <property type="evidence" value="ECO:0007669"/>
    <property type="project" value="InterPro"/>
</dbReference>
<keyword evidence="28" id="KW-1185">Reference proteome</keyword>
<keyword evidence="13 22" id="KW-1133">Transmembrane helix</keyword>
<evidence type="ECO:0000259" key="24">
    <source>
        <dbReference type="PROSITE" id="PS50011"/>
    </source>
</evidence>
<dbReference type="Pfam" id="PF00954">
    <property type="entry name" value="S_locus_glycop"/>
    <property type="match status" value="1"/>
</dbReference>
<evidence type="ECO:0000256" key="6">
    <source>
        <dbReference type="ARBA" id="ARBA00022679"/>
    </source>
</evidence>
<evidence type="ECO:0000256" key="12">
    <source>
        <dbReference type="ARBA" id="ARBA00022840"/>
    </source>
</evidence>
<dbReference type="InterPro" id="IPR003609">
    <property type="entry name" value="Pan_app"/>
</dbReference>
<dbReference type="PANTHER" id="PTHR47974">
    <property type="entry name" value="OS07G0415500 PROTEIN"/>
    <property type="match status" value="1"/>
</dbReference>
<evidence type="ECO:0000313" key="28">
    <source>
        <dbReference type="Proteomes" id="UP000823388"/>
    </source>
</evidence>
<evidence type="ECO:0000256" key="20">
    <source>
        <dbReference type="PIRNR" id="PIRNR000641"/>
    </source>
</evidence>
<keyword evidence="6 20" id="KW-0808">Transferase</keyword>
<reference evidence="27" key="1">
    <citation type="submission" date="2020-05" db="EMBL/GenBank/DDBJ databases">
        <title>WGS assembly of Panicum virgatum.</title>
        <authorList>
            <person name="Lovell J.T."/>
            <person name="Jenkins J."/>
            <person name="Shu S."/>
            <person name="Juenger T.E."/>
            <person name="Schmutz J."/>
        </authorList>
    </citation>
    <scope>NUCLEOTIDE SEQUENCE</scope>
    <source>
        <strain evidence="27">AP13</strain>
    </source>
</reference>
<dbReference type="GO" id="GO:0005524">
    <property type="term" value="F:ATP binding"/>
    <property type="evidence" value="ECO:0007669"/>
    <property type="project" value="UniProtKB-UniRule"/>
</dbReference>
<keyword evidence="14 22" id="KW-0472">Membrane</keyword>
<dbReference type="EMBL" id="CM029053">
    <property type="protein sequence ID" value="KAG2553144.1"/>
    <property type="molecule type" value="Genomic_DNA"/>
</dbReference>
<keyword evidence="11 20" id="KW-0418">Kinase</keyword>
<evidence type="ECO:0000256" key="18">
    <source>
        <dbReference type="ARBA" id="ARBA00047899"/>
    </source>
</evidence>
<dbReference type="SMART" id="SM00473">
    <property type="entry name" value="PAN_AP"/>
    <property type="match status" value="1"/>
</dbReference>
<keyword evidence="12 20" id="KW-0067">ATP-binding</keyword>
<evidence type="ECO:0000259" key="25">
    <source>
        <dbReference type="PROSITE" id="PS50927"/>
    </source>
</evidence>
<comment type="similarity">
    <text evidence="20">Belongs to the protein kinase superfamily. Ser/Thr protein kinase family.</text>
</comment>
<dbReference type="PROSITE" id="PS50927">
    <property type="entry name" value="BULB_LECTIN"/>
    <property type="match status" value="1"/>
</dbReference>
<dbReference type="PROSITE" id="PS50948">
    <property type="entry name" value="PAN"/>
    <property type="match status" value="1"/>
</dbReference>
<keyword evidence="7 22" id="KW-0812">Transmembrane</keyword>
<evidence type="ECO:0000256" key="22">
    <source>
        <dbReference type="SAM" id="Phobius"/>
    </source>
</evidence>
<comment type="caution">
    <text evidence="27">The sequence shown here is derived from an EMBL/GenBank/DDBJ whole genome shotgun (WGS) entry which is preliminary data.</text>
</comment>
<evidence type="ECO:0000256" key="9">
    <source>
        <dbReference type="ARBA" id="ARBA00022734"/>
    </source>
</evidence>
<keyword evidence="2" id="KW-1003">Cell membrane</keyword>
<dbReference type="Gene3D" id="2.90.10.10">
    <property type="entry name" value="Bulb-type lectin domain"/>
    <property type="match status" value="1"/>
</dbReference>
<dbReference type="InterPro" id="IPR036426">
    <property type="entry name" value="Bulb-type_lectin_dom_sf"/>
</dbReference>